<dbReference type="SUPFAM" id="SSF53474">
    <property type="entry name" value="alpha/beta-Hydrolases"/>
    <property type="match status" value="1"/>
</dbReference>
<dbReference type="GO" id="GO:0016787">
    <property type="term" value="F:hydrolase activity"/>
    <property type="evidence" value="ECO:0007669"/>
    <property type="project" value="InterPro"/>
</dbReference>
<dbReference type="Pfam" id="PF01738">
    <property type="entry name" value="DLH"/>
    <property type="match status" value="1"/>
</dbReference>
<evidence type="ECO:0000259" key="2">
    <source>
        <dbReference type="Pfam" id="PF01738"/>
    </source>
</evidence>
<protein>
    <submittedName>
        <fullName evidence="3">Carboxymethylenebutenolidase</fullName>
    </submittedName>
</protein>
<proteinExistence type="predicted"/>
<dbReference type="InterPro" id="IPR002925">
    <property type="entry name" value="Dienelactn_hydro"/>
</dbReference>
<sequence>MTLEERKKDSELRQLAKDRNQGKSTKEWFVYRGELKHISELPNKNQVNARDNEQWVKMAISKEFEYKDADGEIMKGVLHYPDNVTRKLPAVLVMHAFGGCSEFESGRAAALVKLGFVALAADVYGKNKRGGSVQENFALMKPLVADRMGVLKKRLLAAVDAVRSLPEVDHDRVHHGDADSHIPAAAVNEFMQEMRTRKADWSLTSHGNAEHGFTEPHIGELGVPGVSYNKEADHRSWTSTVAFLKERLEL</sequence>
<name>A0A2G9TXY8_TELCI</name>
<dbReference type="PANTHER" id="PTHR22946:SF0">
    <property type="entry name" value="DIENELACTONE HYDROLASE DOMAIN-CONTAINING PROTEIN"/>
    <property type="match status" value="1"/>
</dbReference>
<dbReference type="AlphaFoldDB" id="A0A2G9TXY8"/>
<accession>A0A2G9TXY8</accession>
<dbReference type="InterPro" id="IPR050261">
    <property type="entry name" value="FrsA_esterase"/>
</dbReference>
<evidence type="ECO:0000256" key="1">
    <source>
        <dbReference type="SAM" id="MobiDB-lite"/>
    </source>
</evidence>
<feature type="domain" description="Dienelactone hydrolase" evidence="2">
    <location>
        <begin position="74"/>
        <end position="173"/>
    </location>
</feature>
<dbReference type="InterPro" id="IPR029058">
    <property type="entry name" value="AB_hydrolase_fold"/>
</dbReference>
<gene>
    <name evidence="3" type="ORF">TELCIR_16347</name>
</gene>
<dbReference type="PANTHER" id="PTHR22946">
    <property type="entry name" value="DIENELACTONE HYDROLASE DOMAIN-CONTAINING PROTEIN-RELATED"/>
    <property type="match status" value="1"/>
</dbReference>
<reference evidence="3 4" key="1">
    <citation type="submission" date="2015-09" db="EMBL/GenBank/DDBJ databases">
        <title>Draft genome of the parasitic nematode Teladorsagia circumcincta isolate WARC Sus (inbred).</title>
        <authorList>
            <person name="Mitreva M."/>
        </authorList>
    </citation>
    <scope>NUCLEOTIDE SEQUENCE [LARGE SCALE GENOMIC DNA]</scope>
    <source>
        <strain evidence="3 4">S</strain>
    </source>
</reference>
<dbReference type="OrthoDB" id="17560at2759"/>
<organism evidence="3 4">
    <name type="scientific">Teladorsagia circumcincta</name>
    <name type="common">Brown stomach worm</name>
    <name type="synonym">Ostertagia circumcincta</name>
    <dbReference type="NCBI Taxonomy" id="45464"/>
    <lineage>
        <taxon>Eukaryota</taxon>
        <taxon>Metazoa</taxon>
        <taxon>Ecdysozoa</taxon>
        <taxon>Nematoda</taxon>
        <taxon>Chromadorea</taxon>
        <taxon>Rhabditida</taxon>
        <taxon>Rhabditina</taxon>
        <taxon>Rhabditomorpha</taxon>
        <taxon>Strongyloidea</taxon>
        <taxon>Trichostrongylidae</taxon>
        <taxon>Teladorsagia</taxon>
    </lineage>
</organism>
<evidence type="ECO:0000313" key="4">
    <source>
        <dbReference type="Proteomes" id="UP000230423"/>
    </source>
</evidence>
<dbReference type="Gene3D" id="3.40.50.1820">
    <property type="entry name" value="alpha/beta hydrolase"/>
    <property type="match status" value="2"/>
</dbReference>
<evidence type="ECO:0000313" key="3">
    <source>
        <dbReference type="EMBL" id="PIO62110.1"/>
    </source>
</evidence>
<dbReference type="EMBL" id="KZ352554">
    <property type="protein sequence ID" value="PIO62110.1"/>
    <property type="molecule type" value="Genomic_DNA"/>
</dbReference>
<dbReference type="Proteomes" id="UP000230423">
    <property type="component" value="Unassembled WGS sequence"/>
</dbReference>
<feature type="region of interest" description="Disordered" evidence="1">
    <location>
        <begin position="1"/>
        <end position="23"/>
    </location>
</feature>
<keyword evidence="4" id="KW-1185">Reference proteome</keyword>